<keyword evidence="2" id="KW-1185">Reference proteome</keyword>
<dbReference type="AlphaFoldDB" id="A0A6A6VRR5"/>
<feature type="non-terminal residue" evidence="1">
    <location>
        <position position="1"/>
    </location>
</feature>
<organism evidence="1 2">
    <name type="scientific">Pseudovirgaria hyperparasitica</name>
    <dbReference type="NCBI Taxonomy" id="470096"/>
    <lineage>
        <taxon>Eukaryota</taxon>
        <taxon>Fungi</taxon>
        <taxon>Dikarya</taxon>
        <taxon>Ascomycota</taxon>
        <taxon>Pezizomycotina</taxon>
        <taxon>Dothideomycetes</taxon>
        <taxon>Dothideomycetes incertae sedis</taxon>
        <taxon>Acrospermales</taxon>
        <taxon>Acrospermaceae</taxon>
        <taxon>Pseudovirgaria</taxon>
    </lineage>
</organism>
<evidence type="ECO:0000313" key="1">
    <source>
        <dbReference type="EMBL" id="KAF2752454.1"/>
    </source>
</evidence>
<dbReference type="Pfam" id="PF12511">
    <property type="entry name" value="DUF3716"/>
    <property type="match status" value="1"/>
</dbReference>
<dbReference type="InterPro" id="IPR022190">
    <property type="entry name" value="DUF3716"/>
</dbReference>
<name>A0A6A6VRR5_9PEZI</name>
<sequence length="58" mass="6577">QIWSYRPSTINSVLVQSCGRKEVMPYTQCIRARAPAFPTCVRLPGHFRGACGYCKKKD</sequence>
<evidence type="ECO:0000313" key="2">
    <source>
        <dbReference type="Proteomes" id="UP000799437"/>
    </source>
</evidence>
<reference evidence="1" key="1">
    <citation type="journal article" date="2020" name="Stud. Mycol.">
        <title>101 Dothideomycetes genomes: a test case for predicting lifestyles and emergence of pathogens.</title>
        <authorList>
            <person name="Haridas S."/>
            <person name="Albert R."/>
            <person name="Binder M."/>
            <person name="Bloem J."/>
            <person name="Labutti K."/>
            <person name="Salamov A."/>
            <person name="Andreopoulos B."/>
            <person name="Baker S."/>
            <person name="Barry K."/>
            <person name="Bills G."/>
            <person name="Bluhm B."/>
            <person name="Cannon C."/>
            <person name="Castanera R."/>
            <person name="Culley D."/>
            <person name="Daum C."/>
            <person name="Ezra D."/>
            <person name="Gonzalez J."/>
            <person name="Henrissat B."/>
            <person name="Kuo A."/>
            <person name="Liang C."/>
            <person name="Lipzen A."/>
            <person name="Lutzoni F."/>
            <person name="Magnuson J."/>
            <person name="Mondo S."/>
            <person name="Nolan M."/>
            <person name="Ohm R."/>
            <person name="Pangilinan J."/>
            <person name="Park H.-J."/>
            <person name="Ramirez L."/>
            <person name="Alfaro M."/>
            <person name="Sun H."/>
            <person name="Tritt A."/>
            <person name="Yoshinaga Y."/>
            <person name="Zwiers L.-H."/>
            <person name="Turgeon B."/>
            <person name="Goodwin S."/>
            <person name="Spatafora J."/>
            <person name="Crous P."/>
            <person name="Grigoriev I."/>
        </authorList>
    </citation>
    <scope>NUCLEOTIDE SEQUENCE</scope>
    <source>
        <strain evidence="1">CBS 121739</strain>
    </source>
</reference>
<dbReference type="Proteomes" id="UP000799437">
    <property type="component" value="Unassembled WGS sequence"/>
</dbReference>
<dbReference type="RefSeq" id="XP_033594912.1">
    <property type="nucleotide sequence ID" value="XM_033742243.1"/>
</dbReference>
<dbReference type="GeneID" id="54483297"/>
<protein>
    <submittedName>
        <fullName evidence="1">Uncharacterized protein</fullName>
    </submittedName>
</protein>
<dbReference type="EMBL" id="ML996623">
    <property type="protein sequence ID" value="KAF2752454.1"/>
    <property type="molecule type" value="Genomic_DNA"/>
</dbReference>
<proteinExistence type="predicted"/>
<gene>
    <name evidence="1" type="ORF">EJ05DRAFT_446657</name>
</gene>
<accession>A0A6A6VRR5</accession>